<organism evidence="2 3">
    <name type="scientific">Scophthalmus maximus</name>
    <name type="common">Turbot</name>
    <name type="synonym">Psetta maxima</name>
    <dbReference type="NCBI Taxonomy" id="52904"/>
    <lineage>
        <taxon>Eukaryota</taxon>
        <taxon>Metazoa</taxon>
        <taxon>Chordata</taxon>
        <taxon>Craniata</taxon>
        <taxon>Vertebrata</taxon>
        <taxon>Euteleostomi</taxon>
        <taxon>Actinopterygii</taxon>
        <taxon>Neopterygii</taxon>
        <taxon>Teleostei</taxon>
        <taxon>Neoteleostei</taxon>
        <taxon>Acanthomorphata</taxon>
        <taxon>Carangaria</taxon>
        <taxon>Pleuronectiformes</taxon>
        <taxon>Pleuronectoidei</taxon>
        <taxon>Scophthalmidae</taxon>
        <taxon>Scophthalmus</taxon>
    </lineage>
</organism>
<feature type="region of interest" description="Disordered" evidence="1">
    <location>
        <begin position="47"/>
        <end position="77"/>
    </location>
</feature>
<comment type="caution">
    <text evidence="2">The sequence shown here is derived from an EMBL/GenBank/DDBJ whole genome shotgun (WGS) entry which is preliminary data.</text>
</comment>
<name>A0A6A4RQK7_SCOMX</name>
<evidence type="ECO:0000313" key="3">
    <source>
        <dbReference type="Proteomes" id="UP000438429"/>
    </source>
</evidence>
<evidence type="ECO:0000313" key="2">
    <source>
        <dbReference type="EMBL" id="KAF0021561.1"/>
    </source>
</evidence>
<protein>
    <submittedName>
        <fullName evidence="2">Uncharacterized protein</fullName>
    </submittedName>
</protein>
<gene>
    <name evidence="2" type="ORF">F2P81_026187</name>
</gene>
<sequence length="149" mass="16638">MNNAKVSVHLCRIIRSSFPPSCSQTPDEPLDLCWGCFLRLPSDDSADSRIQEPGVDQCKGSEVSRTSHPTPRKTDVFHAHGESKDKDVCEDLICNRYRNEPTPSNHQRGETCPMKPNETFGATENQNSILLGHKQMWSLAGNVITSRTL</sequence>
<dbReference type="Proteomes" id="UP000438429">
    <property type="component" value="Unassembled WGS sequence"/>
</dbReference>
<reference evidence="2 3" key="1">
    <citation type="submission" date="2019-06" db="EMBL/GenBank/DDBJ databases">
        <title>Draft genomes of female and male turbot (Scophthalmus maximus).</title>
        <authorList>
            <person name="Xu H."/>
            <person name="Xu X.-W."/>
            <person name="Shao C."/>
            <person name="Chen S."/>
        </authorList>
    </citation>
    <scope>NUCLEOTIDE SEQUENCE [LARGE SCALE GENOMIC DNA]</scope>
    <source>
        <strain evidence="2">Ysfricsl-2016a</strain>
        <tissue evidence="2">Blood</tissue>
    </source>
</reference>
<accession>A0A6A4RQK7</accession>
<proteinExistence type="predicted"/>
<dbReference type="EMBL" id="VEVO01004987">
    <property type="protein sequence ID" value="KAF0021561.1"/>
    <property type="molecule type" value="Genomic_DNA"/>
</dbReference>
<dbReference type="AlphaFoldDB" id="A0A6A4RQK7"/>
<evidence type="ECO:0000256" key="1">
    <source>
        <dbReference type="SAM" id="MobiDB-lite"/>
    </source>
</evidence>